<evidence type="ECO:0000256" key="1">
    <source>
        <dbReference type="SAM" id="Phobius"/>
    </source>
</evidence>
<dbReference type="Proteomes" id="UP000217257">
    <property type="component" value="Chromosome"/>
</dbReference>
<keyword evidence="1" id="KW-0472">Membrane</keyword>
<reference evidence="2 3" key="1">
    <citation type="submission" date="2017-06" db="EMBL/GenBank/DDBJ databases">
        <title>Sequencing and comparative analysis of myxobacterial genomes.</title>
        <authorList>
            <person name="Rupp O."/>
            <person name="Goesmann A."/>
            <person name="Sogaard-Andersen L."/>
        </authorList>
    </citation>
    <scope>NUCLEOTIDE SEQUENCE [LARGE SCALE GENOMIC DNA]</scope>
    <source>
        <strain evidence="2 3">DSM 52655</strain>
    </source>
</reference>
<sequence length="95" mass="9688">MTASVLSKAANHSAARTLAAILGAPLVAFAVGAALVAFLPVSGVWAFLLGFHVMVPLWVALACVLPLMRNGRVAWGVCLAIVLPIAVALAARRSG</sequence>
<evidence type="ECO:0008006" key="4">
    <source>
        <dbReference type="Google" id="ProtNLM"/>
    </source>
</evidence>
<evidence type="ECO:0000313" key="3">
    <source>
        <dbReference type="Proteomes" id="UP000217257"/>
    </source>
</evidence>
<gene>
    <name evidence="2" type="ORF">CYFUS_007556</name>
</gene>
<keyword evidence="1" id="KW-1133">Transmembrane helix</keyword>
<dbReference type="KEGG" id="cfus:CYFUS_007556"/>
<feature type="transmembrane region" description="Helical" evidence="1">
    <location>
        <begin position="46"/>
        <end position="67"/>
    </location>
</feature>
<dbReference type="AlphaFoldDB" id="A0A250JDV5"/>
<feature type="transmembrane region" description="Helical" evidence="1">
    <location>
        <begin position="20"/>
        <end position="39"/>
    </location>
</feature>
<dbReference type="EMBL" id="CP022098">
    <property type="protein sequence ID" value="ATB42079.1"/>
    <property type="molecule type" value="Genomic_DNA"/>
</dbReference>
<name>A0A250JDV5_9BACT</name>
<keyword evidence="1" id="KW-0812">Transmembrane</keyword>
<dbReference type="RefSeq" id="WP_095989687.1">
    <property type="nucleotide sequence ID" value="NZ_CP022098.1"/>
</dbReference>
<evidence type="ECO:0000313" key="2">
    <source>
        <dbReference type="EMBL" id="ATB42079.1"/>
    </source>
</evidence>
<proteinExistence type="predicted"/>
<organism evidence="2 3">
    <name type="scientific">Cystobacter fuscus</name>
    <dbReference type="NCBI Taxonomy" id="43"/>
    <lineage>
        <taxon>Bacteria</taxon>
        <taxon>Pseudomonadati</taxon>
        <taxon>Myxococcota</taxon>
        <taxon>Myxococcia</taxon>
        <taxon>Myxococcales</taxon>
        <taxon>Cystobacterineae</taxon>
        <taxon>Archangiaceae</taxon>
        <taxon>Cystobacter</taxon>
    </lineage>
</organism>
<accession>A0A250JDV5</accession>
<protein>
    <recommendedName>
        <fullName evidence="4">Iron uptake protein</fullName>
    </recommendedName>
</protein>
<feature type="transmembrane region" description="Helical" evidence="1">
    <location>
        <begin position="73"/>
        <end position="91"/>
    </location>
</feature>